<dbReference type="PANTHER" id="PTHR11139">
    <property type="entry name" value="ATAXIA TELANGIECTASIA MUTATED ATM -RELATED"/>
    <property type="match status" value="1"/>
</dbReference>
<gene>
    <name evidence="14" type="primary">TOR1_1</name>
    <name evidence="14" type="ORF">H4R26_002222</name>
</gene>
<keyword evidence="4 9" id="KW-0547">Nucleotide-binding</keyword>
<dbReference type="CDD" id="cd05169">
    <property type="entry name" value="PIKKc_TOR"/>
    <property type="match status" value="1"/>
</dbReference>
<dbReference type="GO" id="GO:0016242">
    <property type="term" value="P:negative regulation of macroautophagy"/>
    <property type="evidence" value="ECO:0007669"/>
    <property type="project" value="TreeGrafter"/>
</dbReference>
<dbReference type="Pfam" id="PF11865">
    <property type="entry name" value="mTOR_dom"/>
    <property type="match status" value="1"/>
</dbReference>
<evidence type="ECO:0000313" key="14">
    <source>
        <dbReference type="EMBL" id="KAJ2004950.1"/>
    </source>
</evidence>
<dbReference type="Gene3D" id="1.10.1070.11">
    <property type="entry name" value="Phosphatidylinositol 3-/4-kinase, catalytic domain"/>
    <property type="match status" value="1"/>
</dbReference>
<dbReference type="GO" id="GO:0031932">
    <property type="term" value="C:TORC2 complex"/>
    <property type="evidence" value="ECO:0007669"/>
    <property type="project" value="TreeGrafter"/>
</dbReference>
<dbReference type="Gene3D" id="3.30.1010.10">
    <property type="entry name" value="Phosphatidylinositol 3-kinase Catalytic Subunit, Chain A, domain 4"/>
    <property type="match status" value="1"/>
</dbReference>
<keyword evidence="5 9" id="KW-0418">Kinase</keyword>
<dbReference type="Proteomes" id="UP001150907">
    <property type="component" value="Unassembled WGS sequence"/>
</dbReference>
<dbReference type="InterPro" id="IPR003151">
    <property type="entry name" value="PIK-rel_kinase_FAT"/>
</dbReference>
<dbReference type="SMART" id="SM01345">
    <property type="entry name" value="Rapamycin_bind"/>
    <property type="match status" value="1"/>
</dbReference>
<name>A0A9W8BF98_9FUNG</name>
<dbReference type="InterPro" id="IPR000403">
    <property type="entry name" value="PI3/4_kinase_cat_dom"/>
</dbReference>
<dbReference type="PROSITE" id="PS50290">
    <property type="entry name" value="PI3_4_KINASE_3"/>
    <property type="match status" value="1"/>
</dbReference>
<sequence>MSLVVTAASNISITPEILVLALHTLSCFEFSEGNLSEFLRRNILQYLSHSSTDVRKEAIYAISHIVLSDSLYVANIGIGSETISEVVQGLVAAAVADPDLPVRMAAIDVLVSNTCFDFQMGKVQNIQGLFLLLNDEAFELRLRSLELAGRLAQKNPAYMLPSLRRMVVQLLAELEYARGDKFCGELIQLLLALIQAAEYWARPFVRDVLYSIMPHINDSSPVLTSKLFDIVAALAQVGGSDLAPHFDMLLASITQALGDQSSAPKRMSALNALNNCITYSGLEIDPHTKYQPLLEALAKMIKNEPEDKAVEVMRAIGTLGAVDRRRYNIVISTLASAVTSAPVVLDDSLKPLESSQKDARLSKKTRRHGGPAPNVLTLFNGDKPLQDIVGGIHVRMYGLSFVQADYYIDVSVNALLQILEDPVDPLSHQMAVQALDEMFTSLKGACIKHLHRVMSAVLNAMDLSPPTQPEVFVSLLQHMVGIVGCLATPYVPKLLELIGSEAPTSEARQLALTGLIEVVSEALSGDFGAKISDMLSFLLGVIEKDESDTRKPTISALHALRILSPSLDSYLFLVMPRLVSLLDPTSMSTNVVESTLECISSIFVAINCNSFASRVIHRLVQLLQCSAAEPLHTAVVDVLCTLMEHLQSDFVLFMPTISATMEKCNIGHHERYSQYSRLLFSGQLIPKDPPRVVPRPTRSNRQSKPALNLDSEEVPALQVNEDVLGQTWASAQFMLKESWLVWLSNVAVTLLSQSSSPALRACWRLASKNHNLCRELFNAAFVSCWTEVSDSHKQAVMNMLQEIAEAPDVPADVLKIILRLAELMERDGQKPFIAPELLAKYAHRCYALAKELHYREVEWEKNKSYEAIEQLIELNQNLDMHDSAIGMLNYVRKEQPEIYASDEWRLRLQQWDETLGIYDSPKSNEALSLVSIGDNASNIQRLFDTASWEALIPIYQRIWEGGERSLPEITAEVGMCLSWAMGDFERTEVFMAMLPDDNKDKHLCSALTSVHKRNYREATGYICKAREALKASLVSHIVEPYSRGYRQVFRCQMLTELEEIIAYNTTAHDERKQVIVKTWKHRLHSLKRDVGVWQKLLRLRSMALRPVHDMESWIKLINLSRNSGQMTIARNAIFLLLQDEASYFDEVSNGKIEGASSKLISQAKDYTCQRIIAIESAEQAEKGPLPFFSPIEPSSESTRAAWETRLHKIDSNGNPDLLGNLPLDCAIRLTNQPALVYMYLKYKWSVGECREAFQMMEMFAQSYSSRIKFNLHKPEDYILNHGAVRSSDFSDTARTISYYLSRLYCKQAEWLIRIEHDATLLAQKAGDVAKYKPAEANGANQASFKSWPPRRRGSNPASSRIGIVLAKTTTPATITSPTLSATGLALNEQVDSDIEFLFKLKGKQVGESVLESYRAATVLDRKWYKAWHSLALRHYYETEEYDDEQTALADDVIEKHVIPAVHGFFRAIQLFKEDTTLQDTLRLLTVWFKYSQHERVVQAVIDGFKTVPLRTWLQVIPQILARIDIKYEGTSRLIKQLLVMVGKTYPHAILFSLYVAGRSDIPGRSKAAREVLAELYEIHPALVDETEMVSHELIRLSMLLCERWLESLQEVREGFIKRVNLVETIKALKPLHNMMRNPETQFEHAFVNMFGKDLAAAEVLLDKYLDAPAGRRSLSAMLTAWEKYYWPVHEKCRRWYFYGEKVALRAKRLLLTDHTPKLAQLAGMSVVVPGTYDPAGDVVRIESFERIAKLHTTKKRPRDIWINGSDGKRYQFILKGNEDMRQDERAMQLFGLVKLLLSRDNEASRRSLSIEQFPVIPLSSNSGLAGYYPNCKDIHDIIYSYRVVNGIVPYYENDLAKAYAKEWQHLPVSHRLELFRIVQGEFVGNDLQRALWYKSPSAETWLTRRTNYTRSTAVMSMAGYILGLGDRHISNIMMHERTGKVVHIDFGDCFELAMHREHHPEKVPFRLTRMITMAMELGTIEGTFKASANHTMRVLRTNQESLMAVLEAFVFDPLVSWYFKQESQRPSEAGPGHSRASSNVATATTTPLGSPPKHFTKRVQPSLTGTSSKTIMSGSRPDQSGRAIMRFKQDIADEGDVYVGNPKARKIINRIRDKLTGEDFNPDEQLGVAEQVDKLIEQATSDDNLAVMWPGWMPFW</sequence>
<comment type="catalytic activity">
    <reaction evidence="7 9">
        <text>L-threonyl-[protein] + ATP = O-phospho-L-threonyl-[protein] + ADP + H(+)</text>
        <dbReference type="Rhea" id="RHEA:46608"/>
        <dbReference type="Rhea" id="RHEA-COMP:11060"/>
        <dbReference type="Rhea" id="RHEA-COMP:11605"/>
        <dbReference type="ChEBI" id="CHEBI:15378"/>
        <dbReference type="ChEBI" id="CHEBI:30013"/>
        <dbReference type="ChEBI" id="CHEBI:30616"/>
        <dbReference type="ChEBI" id="CHEBI:61977"/>
        <dbReference type="ChEBI" id="CHEBI:456216"/>
        <dbReference type="EC" id="2.7.11.1"/>
    </reaction>
</comment>
<feature type="domain" description="PI3K/PI4K catalytic" evidence="11">
    <location>
        <begin position="1744"/>
        <end position="2059"/>
    </location>
</feature>
<evidence type="ECO:0000256" key="9">
    <source>
        <dbReference type="RuleBase" id="RU364109"/>
    </source>
</evidence>
<dbReference type="Gene3D" id="1.25.10.10">
    <property type="entry name" value="Leucine-rich Repeat Variant"/>
    <property type="match status" value="2"/>
</dbReference>
<keyword evidence="2 9" id="KW-0808">Transferase</keyword>
<evidence type="ECO:0000259" key="11">
    <source>
        <dbReference type="PROSITE" id="PS50290"/>
    </source>
</evidence>
<dbReference type="FunFam" id="1.10.1070.11:FF:000029">
    <property type="entry name" value="Serine/threonine-protein kinase TOR"/>
    <property type="match status" value="1"/>
</dbReference>
<keyword evidence="6 9" id="KW-0067">ATP-binding</keyword>
<keyword evidence="9" id="KW-0723">Serine/threonine-protein kinase</keyword>
<dbReference type="Pfam" id="PF02260">
    <property type="entry name" value="FATC"/>
    <property type="match status" value="1"/>
</dbReference>
<dbReference type="OrthoDB" id="381190at2759"/>
<evidence type="ECO:0000256" key="7">
    <source>
        <dbReference type="ARBA" id="ARBA00047899"/>
    </source>
</evidence>
<dbReference type="InterPro" id="IPR018936">
    <property type="entry name" value="PI3/4_kinase_CS"/>
</dbReference>
<dbReference type="SUPFAM" id="SSF48371">
    <property type="entry name" value="ARM repeat"/>
    <property type="match status" value="1"/>
</dbReference>
<dbReference type="GO" id="GO:0031931">
    <property type="term" value="C:TORC1 complex"/>
    <property type="evidence" value="ECO:0007669"/>
    <property type="project" value="TreeGrafter"/>
</dbReference>
<dbReference type="InterPro" id="IPR026683">
    <property type="entry name" value="TOR_cat"/>
</dbReference>
<dbReference type="Pfam" id="PF00454">
    <property type="entry name" value="PI3_PI4_kinase"/>
    <property type="match status" value="1"/>
</dbReference>
<comment type="similarity">
    <text evidence="1 9">Belongs to the PI3/PI4-kinase family.</text>
</comment>
<dbReference type="GO" id="GO:0031929">
    <property type="term" value="P:TOR signaling"/>
    <property type="evidence" value="ECO:0007669"/>
    <property type="project" value="TreeGrafter"/>
</dbReference>
<comment type="catalytic activity">
    <reaction evidence="8">
        <text>L-seryl-[protein] + ATP = O-phospho-L-seryl-[protein] + ADP + H(+)</text>
        <dbReference type="Rhea" id="RHEA:17989"/>
        <dbReference type="Rhea" id="RHEA-COMP:9863"/>
        <dbReference type="Rhea" id="RHEA-COMP:11604"/>
        <dbReference type="ChEBI" id="CHEBI:15378"/>
        <dbReference type="ChEBI" id="CHEBI:29999"/>
        <dbReference type="ChEBI" id="CHEBI:30616"/>
        <dbReference type="ChEBI" id="CHEBI:83421"/>
        <dbReference type="ChEBI" id="CHEBI:456216"/>
        <dbReference type="EC" id="2.7.11.1"/>
    </reaction>
</comment>
<dbReference type="InterPro" id="IPR036940">
    <property type="entry name" value="PI3/4_kinase_cat_sf"/>
</dbReference>
<comment type="caution">
    <text evidence="14">The sequence shown here is derived from an EMBL/GenBank/DDBJ whole genome shotgun (WGS) entry which is preliminary data.</text>
</comment>
<dbReference type="PROSITE" id="PS00915">
    <property type="entry name" value="PI3_4_KINASE_1"/>
    <property type="match status" value="1"/>
</dbReference>
<dbReference type="InterPro" id="IPR003152">
    <property type="entry name" value="FATC_dom"/>
</dbReference>
<dbReference type="SUPFAM" id="SSF56112">
    <property type="entry name" value="Protein kinase-like (PK-like)"/>
    <property type="match status" value="1"/>
</dbReference>
<protein>
    <recommendedName>
        <fullName evidence="9">Serine/threonine-protein kinase TOR</fullName>
        <ecNumber evidence="9">2.7.11.1</ecNumber>
    </recommendedName>
</protein>
<dbReference type="EMBL" id="JANBQF010000126">
    <property type="protein sequence ID" value="KAJ2004950.1"/>
    <property type="molecule type" value="Genomic_DNA"/>
</dbReference>
<evidence type="ECO:0000259" key="12">
    <source>
        <dbReference type="PROSITE" id="PS51189"/>
    </source>
</evidence>
<feature type="compositionally biased region" description="Polar residues" evidence="10">
    <location>
        <begin position="2059"/>
        <end position="2078"/>
    </location>
</feature>
<dbReference type="Pfam" id="PF02259">
    <property type="entry name" value="FAT"/>
    <property type="match status" value="3"/>
</dbReference>
<feature type="domain" description="FATC" evidence="13">
    <location>
        <begin position="2124"/>
        <end position="2156"/>
    </location>
</feature>
<evidence type="ECO:0000256" key="1">
    <source>
        <dbReference type="ARBA" id="ARBA00011031"/>
    </source>
</evidence>
<evidence type="ECO:0000256" key="5">
    <source>
        <dbReference type="ARBA" id="ARBA00022777"/>
    </source>
</evidence>
<keyword evidence="15" id="KW-1185">Reference proteome</keyword>
<dbReference type="PROSITE" id="PS00916">
    <property type="entry name" value="PI3_4_KINASE_2"/>
    <property type="match status" value="1"/>
</dbReference>
<dbReference type="PROSITE" id="PS51190">
    <property type="entry name" value="FATC"/>
    <property type="match status" value="1"/>
</dbReference>
<keyword evidence="3" id="KW-0677">Repeat</keyword>
<evidence type="ECO:0000256" key="2">
    <source>
        <dbReference type="ARBA" id="ARBA00022679"/>
    </source>
</evidence>
<evidence type="ECO:0000256" key="3">
    <source>
        <dbReference type="ARBA" id="ARBA00022737"/>
    </source>
</evidence>
<dbReference type="SMART" id="SM00146">
    <property type="entry name" value="PI3Kc"/>
    <property type="match status" value="1"/>
</dbReference>
<organism evidence="14 15">
    <name type="scientific">Coemansia thaxteri</name>
    <dbReference type="NCBI Taxonomy" id="2663907"/>
    <lineage>
        <taxon>Eukaryota</taxon>
        <taxon>Fungi</taxon>
        <taxon>Fungi incertae sedis</taxon>
        <taxon>Zoopagomycota</taxon>
        <taxon>Kickxellomycotina</taxon>
        <taxon>Kickxellomycetes</taxon>
        <taxon>Kickxellales</taxon>
        <taxon>Kickxellaceae</taxon>
        <taxon>Coemansia</taxon>
    </lineage>
</organism>
<dbReference type="Gene3D" id="1.20.120.150">
    <property type="entry name" value="FKBP12-rapamycin binding domain"/>
    <property type="match status" value="1"/>
</dbReference>
<dbReference type="SUPFAM" id="SSF47212">
    <property type="entry name" value="FKBP12-rapamycin-binding domain of FKBP-rapamycin-associated protein (FRAP)"/>
    <property type="match status" value="1"/>
</dbReference>
<evidence type="ECO:0000256" key="8">
    <source>
        <dbReference type="ARBA" id="ARBA00048679"/>
    </source>
</evidence>
<feature type="domain" description="FAT" evidence="12">
    <location>
        <begin position="837"/>
        <end position="1559"/>
    </location>
</feature>
<dbReference type="SMART" id="SM01343">
    <property type="entry name" value="FATC"/>
    <property type="match status" value="1"/>
</dbReference>
<evidence type="ECO:0000313" key="15">
    <source>
        <dbReference type="Proteomes" id="UP001150907"/>
    </source>
</evidence>
<dbReference type="GO" id="GO:0004674">
    <property type="term" value="F:protein serine/threonine kinase activity"/>
    <property type="evidence" value="ECO:0007669"/>
    <property type="project" value="UniProtKB-KW"/>
</dbReference>
<evidence type="ECO:0000259" key="13">
    <source>
        <dbReference type="PROSITE" id="PS51190"/>
    </source>
</evidence>
<evidence type="ECO:0000256" key="10">
    <source>
        <dbReference type="SAM" id="MobiDB-lite"/>
    </source>
</evidence>
<evidence type="ECO:0000256" key="6">
    <source>
        <dbReference type="ARBA" id="ARBA00022840"/>
    </source>
</evidence>
<dbReference type="PROSITE" id="PS51189">
    <property type="entry name" value="FAT"/>
    <property type="match status" value="1"/>
</dbReference>
<dbReference type="InterPro" id="IPR011989">
    <property type="entry name" value="ARM-like"/>
</dbReference>
<proteinExistence type="inferred from homology"/>
<feature type="compositionally biased region" description="Polar residues" evidence="10">
    <location>
        <begin position="2035"/>
        <end position="2048"/>
    </location>
</feature>
<dbReference type="GO" id="GO:0044877">
    <property type="term" value="F:protein-containing complex binding"/>
    <property type="evidence" value="ECO:0007669"/>
    <property type="project" value="InterPro"/>
</dbReference>
<dbReference type="InterPro" id="IPR057564">
    <property type="entry name" value="HEAT_ATR"/>
</dbReference>
<dbReference type="GO" id="GO:0005524">
    <property type="term" value="F:ATP binding"/>
    <property type="evidence" value="ECO:0007669"/>
    <property type="project" value="UniProtKB-KW"/>
</dbReference>
<reference evidence="14" key="1">
    <citation type="submission" date="2022-07" db="EMBL/GenBank/DDBJ databases">
        <title>Phylogenomic reconstructions and comparative analyses of Kickxellomycotina fungi.</title>
        <authorList>
            <person name="Reynolds N.K."/>
            <person name="Stajich J.E."/>
            <person name="Barry K."/>
            <person name="Grigoriev I.V."/>
            <person name="Crous P."/>
            <person name="Smith M.E."/>
        </authorList>
    </citation>
    <scope>NUCLEOTIDE SEQUENCE</scope>
    <source>
        <strain evidence="14">IMI 214461</strain>
    </source>
</reference>
<dbReference type="InterPro" id="IPR016024">
    <property type="entry name" value="ARM-type_fold"/>
</dbReference>
<dbReference type="InterPro" id="IPR024585">
    <property type="entry name" value="mTOR_dom"/>
</dbReference>
<dbReference type="InterPro" id="IPR036738">
    <property type="entry name" value="FRB_sf"/>
</dbReference>
<dbReference type="InterPro" id="IPR011009">
    <property type="entry name" value="Kinase-like_dom_sf"/>
</dbReference>
<dbReference type="EC" id="2.7.11.1" evidence="9"/>
<accession>A0A9W8BF98</accession>
<dbReference type="SMART" id="SM01346">
    <property type="entry name" value="DUF3385"/>
    <property type="match status" value="1"/>
</dbReference>
<dbReference type="GO" id="GO:0005737">
    <property type="term" value="C:cytoplasm"/>
    <property type="evidence" value="ECO:0007669"/>
    <property type="project" value="TreeGrafter"/>
</dbReference>
<dbReference type="Pfam" id="PF23593">
    <property type="entry name" value="HEAT_ATR"/>
    <property type="match status" value="1"/>
</dbReference>
<dbReference type="PANTHER" id="PTHR11139:SF9">
    <property type="entry name" value="SERINE_THREONINE-PROTEIN KINASE MTOR"/>
    <property type="match status" value="1"/>
</dbReference>
<evidence type="ECO:0000256" key="4">
    <source>
        <dbReference type="ARBA" id="ARBA00022741"/>
    </source>
</evidence>
<dbReference type="InterPro" id="IPR014009">
    <property type="entry name" value="PIK_FAT"/>
</dbReference>
<dbReference type="InterPro" id="IPR009076">
    <property type="entry name" value="FRB_dom"/>
</dbReference>
<feature type="region of interest" description="Disordered" evidence="10">
    <location>
        <begin position="2024"/>
        <end position="2079"/>
    </location>
</feature>
<dbReference type="InterPro" id="IPR050517">
    <property type="entry name" value="DDR_Repair_Kinase"/>
</dbReference>
<dbReference type="GO" id="GO:0005634">
    <property type="term" value="C:nucleus"/>
    <property type="evidence" value="ECO:0007669"/>
    <property type="project" value="TreeGrafter"/>
</dbReference>
<feature type="region of interest" description="Disordered" evidence="10">
    <location>
        <begin position="686"/>
        <end position="707"/>
    </location>
</feature>
<dbReference type="Pfam" id="PF08771">
    <property type="entry name" value="FRB_dom"/>
    <property type="match status" value="1"/>
</dbReference>